<keyword evidence="3 5" id="KW-1133">Transmembrane helix</keyword>
<organism evidence="6 7">
    <name type="scientific">Paenibacillus methanolicus</name>
    <dbReference type="NCBI Taxonomy" id="582686"/>
    <lineage>
        <taxon>Bacteria</taxon>
        <taxon>Bacillati</taxon>
        <taxon>Bacillota</taxon>
        <taxon>Bacilli</taxon>
        <taxon>Bacillales</taxon>
        <taxon>Paenibacillaceae</taxon>
        <taxon>Paenibacillus</taxon>
    </lineage>
</organism>
<evidence type="ECO:0000256" key="4">
    <source>
        <dbReference type="ARBA" id="ARBA00023136"/>
    </source>
</evidence>
<dbReference type="PANTHER" id="PTHR36460">
    <property type="entry name" value="UPF0132 DOMAIN PROTEIN (AFU_ORTHOLOGUE AFUA_3G10255)"/>
    <property type="match status" value="1"/>
</dbReference>
<dbReference type="AlphaFoldDB" id="A0A5S5CAG0"/>
<dbReference type="OrthoDB" id="2657448at2"/>
<protein>
    <submittedName>
        <fullName evidence="6">Putative membrane protein</fullName>
    </submittedName>
</protein>
<comment type="subcellular location">
    <subcellularLocation>
        <location evidence="1">Membrane</location>
        <topology evidence="1">Multi-pass membrane protein</topology>
    </subcellularLocation>
</comment>
<feature type="transmembrane region" description="Helical" evidence="5">
    <location>
        <begin position="48"/>
        <end position="67"/>
    </location>
</feature>
<feature type="transmembrane region" description="Helical" evidence="5">
    <location>
        <begin position="17"/>
        <end position="36"/>
    </location>
</feature>
<dbReference type="Proteomes" id="UP000323257">
    <property type="component" value="Unassembled WGS sequence"/>
</dbReference>
<evidence type="ECO:0000256" key="3">
    <source>
        <dbReference type="ARBA" id="ARBA00022989"/>
    </source>
</evidence>
<name>A0A5S5CAG0_9BACL</name>
<evidence type="ECO:0000313" key="7">
    <source>
        <dbReference type="Proteomes" id="UP000323257"/>
    </source>
</evidence>
<keyword evidence="2 5" id="KW-0812">Transmembrane</keyword>
<dbReference type="GO" id="GO:0016020">
    <property type="term" value="C:membrane"/>
    <property type="evidence" value="ECO:0007669"/>
    <property type="project" value="UniProtKB-SubCell"/>
</dbReference>
<dbReference type="Pfam" id="PF09685">
    <property type="entry name" value="MamF_MmsF"/>
    <property type="match status" value="1"/>
</dbReference>
<dbReference type="EMBL" id="VNHS01000004">
    <property type="protein sequence ID" value="TYP75356.1"/>
    <property type="molecule type" value="Genomic_DNA"/>
</dbReference>
<keyword evidence="7" id="KW-1185">Reference proteome</keyword>
<comment type="caution">
    <text evidence="6">The sequence shown here is derived from an EMBL/GenBank/DDBJ whole genome shotgun (WGS) entry which is preliminary data.</text>
</comment>
<sequence length="115" mass="13093">MQPYMPDRSSTGLDPRLVGLLCYFGLCVTGMLFLVIERQSRFVKFHALQSIMVAAAMMIINIVLGLLPFIGWILGIFFAPLCFILWVAMMVLAMQGRWFKLPVIGEFAERQSQLF</sequence>
<dbReference type="InterPro" id="IPR019109">
    <property type="entry name" value="MamF_MmsF"/>
</dbReference>
<feature type="transmembrane region" description="Helical" evidence="5">
    <location>
        <begin position="73"/>
        <end position="93"/>
    </location>
</feature>
<evidence type="ECO:0000256" key="1">
    <source>
        <dbReference type="ARBA" id="ARBA00004141"/>
    </source>
</evidence>
<gene>
    <name evidence="6" type="ORF">BCM02_10432</name>
</gene>
<dbReference type="PANTHER" id="PTHR36460:SF1">
    <property type="entry name" value="UPF0132 DOMAIN PROTEIN (AFU_ORTHOLOGUE AFUA_3G10255)"/>
    <property type="match status" value="1"/>
</dbReference>
<evidence type="ECO:0000256" key="5">
    <source>
        <dbReference type="SAM" id="Phobius"/>
    </source>
</evidence>
<evidence type="ECO:0000256" key="2">
    <source>
        <dbReference type="ARBA" id="ARBA00022692"/>
    </source>
</evidence>
<keyword evidence="4 5" id="KW-0472">Membrane</keyword>
<proteinExistence type="predicted"/>
<dbReference type="RefSeq" id="WP_148929302.1">
    <property type="nucleotide sequence ID" value="NZ_VNHS01000004.1"/>
</dbReference>
<reference evidence="6 7" key="1">
    <citation type="submission" date="2019-07" db="EMBL/GenBank/DDBJ databases">
        <title>Genomic Encyclopedia of Type Strains, Phase III (KMG-III): the genomes of soil and plant-associated and newly described type strains.</title>
        <authorList>
            <person name="Whitman W."/>
        </authorList>
    </citation>
    <scope>NUCLEOTIDE SEQUENCE [LARGE SCALE GENOMIC DNA]</scope>
    <source>
        <strain evidence="6 7">BL24</strain>
    </source>
</reference>
<accession>A0A5S5CAG0</accession>
<evidence type="ECO:0000313" key="6">
    <source>
        <dbReference type="EMBL" id="TYP75356.1"/>
    </source>
</evidence>